<evidence type="ECO:0000256" key="1">
    <source>
        <dbReference type="SAM" id="SignalP"/>
    </source>
</evidence>
<evidence type="ECO:0000313" key="3">
    <source>
        <dbReference type="Proteomes" id="UP000324022"/>
    </source>
</evidence>
<feature type="chain" id="PRO_5022973965" evidence="1">
    <location>
        <begin position="22"/>
        <end position="242"/>
    </location>
</feature>
<reference evidence="2 3" key="1">
    <citation type="submission" date="2018-03" db="EMBL/GenBank/DDBJ databases">
        <authorList>
            <person name="Guldener U."/>
        </authorList>
    </citation>
    <scope>NUCLEOTIDE SEQUENCE [LARGE SCALE GENOMIC DNA]</scope>
    <source>
        <strain evidence="2 3">NBRC100155</strain>
    </source>
</reference>
<feature type="signal peptide" evidence="1">
    <location>
        <begin position="1"/>
        <end position="21"/>
    </location>
</feature>
<name>A0A5C3DUB5_9BASI</name>
<keyword evidence="3" id="KW-1185">Reference proteome</keyword>
<evidence type="ECO:0000313" key="2">
    <source>
        <dbReference type="EMBL" id="SPO20589.1"/>
    </source>
</evidence>
<dbReference type="AlphaFoldDB" id="A0A5C3DUB5"/>
<sequence length="242" mass="26524">MLIKISPALIAAAALLPGALGRMQCAMNTRANIEHIKLESFGGLGSAKEFAGPWDQATVTLTPKVWTYIEQADHYIRFTHWGDECSKAVASANGPVCGYESGDYQYGTSCAQVLHQYSQFGKLFSKAVNVPMDDPVKFSASLDPSLLSWKAAIPGTCAHQRFNAPADGMKVITFSAHVPTQWGKIIVKLDQPDFSFTKSWLCAYDDGTTTGHPTAKSEDGITWEISDVGFTPKDPEQHYRDW</sequence>
<protein>
    <submittedName>
        <fullName evidence="2">Uncharacterized protein</fullName>
    </submittedName>
</protein>
<organism evidence="2 3">
    <name type="scientific">Ustilago trichophora</name>
    <dbReference type="NCBI Taxonomy" id="86804"/>
    <lineage>
        <taxon>Eukaryota</taxon>
        <taxon>Fungi</taxon>
        <taxon>Dikarya</taxon>
        <taxon>Basidiomycota</taxon>
        <taxon>Ustilaginomycotina</taxon>
        <taxon>Ustilaginomycetes</taxon>
        <taxon>Ustilaginales</taxon>
        <taxon>Ustilaginaceae</taxon>
        <taxon>Ustilago</taxon>
    </lineage>
</organism>
<keyword evidence="1" id="KW-0732">Signal</keyword>
<gene>
    <name evidence="2" type="ORF">UTRI_00065</name>
</gene>
<dbReference type="EMBL" id="OOIN01000002">
    <property type="protein sequence ID" value="SPO20589.1"/>
    <property type="molecule type" value="Genomic_DNA"/>
</dbReference>
<dbReference type="Proteomes" id="UP000324022">
    <property type="component" value="Unassembled WGS sequence"/>
</dbReference>
<proteinExistence type="predicted"/>
<accession>A0A5C3DUB5</accession>